<dbReference type="InterPro" id="IPR035914">
    <property type="entry name" value="Sperma_CUB_dom_sf"/>
</dbReference>
<evidence type="ECO:0000313" key="6">
    <source>
        <dbReference type="Proteomes" id="UP000005408"/>
    </source>
</evidence>
<evidence type="ECO:0000256" key="3">
    <source>
        <dbReference type="PROSITE-ProRule" id="PRU00059"/>
    </source>
</evidence>
<keyword evidence="2" id="KW-1015">Disulfide bond</keyword>
<accession>A0A8W8JUQ4</accession>
<evidence type="ECO:0000259" key="4">
    <source>
        <dbReference type="PROSITE" id="PS01180"/>
    </source>
</evidence>
<comment type="caution">
    <text evidence="3">Lacks conserved residue(s) required for the propagation of feature annotation.</text>
</comment>
<keyword evidence="6" id="KW-1185">Reference proteome</keyword>
<evidence type="ECO:0000256" key="1">
    <source>
        <dbReference type="ARBA" id="ARBA00022737"/>
    </source>
</evidence>
<reference evidence="5" key="1">
    <citation type="submission" date="2022-08" db="UniProtKB">
        <authorList>
            <consortium name="EnsemblMetazoa"/>
        </authorList>
    </citation>
    <scope>IDENTIFICATION</scope>
    <source>
        <strain evidence="5">05x7-T-G4-1.051#20</strain>
    </source>
</reference>
<protein>
    <recommendedName>
        <fullName evidence="4">CUB domain-containing protein</fullName>
    </recommendedName>
</protein>
<dbReference type="AlphaFoldDB" id="A0A8W8JUQ4"/>
<dbReference type="SMART" id="SM00042">
    <property type="entry name" value="CUB"/>
    <property type="match status" value="1"/>
</dbReference>
<dbReference type="Pfam" id="PF00431">
    <property type="entry name" value="CUB"/>
    <property type="match status" value="1"/>
</dbReference>
<name>A0A8W8JUQ4_MAGGI</name>
<dbReference type="SUPFAM" id="SSF49854">
    <property type="entry name" value="Spermadhesin, CUB domain"/>
    <property type="match status" value="1"/>
</dbReference>
<evidence type="ECO:0000313" key="5">
    <source>
        <dbReference type="EnsemblMetazoa" id="G20937.1:cds"/>
    </source>
</evidence>
<organism evidence="5 6">
    <name type="scientific">Magallana gigas</name>
    <name type="common">Pacific oyster</name>
    <name type="synonym">Crassostrea gigas</name>
    <dbReference type="NCBI Taxonomy" id="29159"/>
    <lineage>
        <taxon>Eukaryota</taxon>
        <taxon>Metazoa</taxon>
        <taxon>Spiralia</taxon>
        <taxon>Lophotrochozoa</taxon>
        <taxon>Mollusca</taxon>
        <taxon>Bivalvia</taxon>
        <taxon>Autobranchia</taxon>
        <taxon>Pteriomorphia</taxon>
        <taxon>Ostreida</taxon>
        <taxon>Ostreoidea</taxon>
        <taxon>Ostreidae</taxon>
        <taxon>Magallana</taxon>
    </lineage>
</organism>
<dbReference type="PROSITE" id="PS01180">
    <property type="entry name" value="CUB"/>
    <property type="match status" value="1"/>
</dbReference>
<feature type="domain" description="CUB" evidence="4">
    <location>
        <begin position="12"/>
        <end position="130"/>
    </location>
</feature>
<dbReference type="InterPro" id="IPR000859">
    <property type="entry name" value="CUB_dom"/>
</dbReference>
<dbReference type="Proteomes" id="UP000005408">
    <property type="component" value="Unassembled WGS sequence"/>
</dbReference>
<proteinExistence type="predicted"/>
<sequence length="337" mass="37656">MDVLIYFSFMTAVVDIDASRNGSTGTITSPGYPGNYPNNVTYTWTLKTGNLNATVSFNFQDFDIIKYRYTPHCQDYLQINETEPCCFKAMHRCGNFKPVRLTVHGSVITITFESDNLHNSKGFHLTWTVYIPRTPAVGTISLWTSKIQTKSSAKIPDTTGPKILGTTDPEIPTSKTENIIGTSYAGELAEQNDTKQRTKNVYSAMIKDYRKTCWILLIAFFIQQTLRQMSCSTQMIRNSDVISSKISHGTSKTAEWIVTQSENCNPTSTKVAIGRLWSEYEKLRKNKTKTDGSRKFTEFLETEFAPPTLSTTVKSNLPEATCLINSSGDATSTAISI</sequence>
<evidence type="ECO:0000256" key="2">
    <source>
        <dbReference type="ARBA" id="ARBA00023157"/>
    </source>
</evidence>
<keyword evidence="1" id="KW-0677">Repeat</keyword>
<dbReference type="EnsemblMetazoa" id="G20937.1">
    <property type="protein sequence ID" value="G20937.1:cds"/>
    <property type="gene ID" value="G20937"/>
</dbReference>
<dbReference type="Gene3D" id="2.60.120.290">
    <property type="entry name" value="Spermadhesin, CUB domain"/>
    <property type="match status" value="1"/>
</dbReference>
<dbReference type="PANTHER" id="PTHR24251">
    <property type="entry name" value="OVOCHYMASE-RELATED"/>
    <property type="match status" value="1"/>
</dbReference>
<dbReference type="CDD" id="cd00041">
    <property type="entry name" value="CUB"/>
    <property type="match status" value="1"/>
</dbReference>